<organism evidence="1">
    <name type="scientific">Arundo donax</name>
    <name type="common">Giant reed</name>
    <name type="synonym">Donax arundinaceus</name>
    <dbReference type="NCBI Taxonomy" id="35708"/>
    <lineage>
        <taxon>Eukaryota</taxon>
        <taxon>Viridiplantae</taxon>
        <taxon>Streptophyta</taxon>
        <taxon>Embryophyta</taxon>
        <taxon>Tracheophyta</taxon>
        <taxon>Spermatophyta</taxon>
        <taxon>Magnoliopsida</taxon>
        <taxon>Liliopsida</taxon>
        <taxon>Poales</taxon>
        <taxon>Poaceae</taxon>
        <taxon>PACMAD clade</taxon>
        <taxon>Arundinoideae</taxon>
        <taxon>Arundineae</taxon>
        <taxon>Arundo</taxon>
    </lineage>
</organism>
<reference evidence="1" key="1">
    <citation type="submission" date="2014-09" db="EMBL/GenBank/DDBJ databases">
        <authorList>
            <person name="Magalhaes I.L.F."/>
            <person name="Oliveira U."/>
            <person name="Santos F.R."/>
            <person name="Vidigal T.H.D.A."/>
            <person name="Brescovit A.D."/>
            <person name="Santos A.J."/>
        </authorList>
    </citation>
    <scope>NUCLEOTIDE SEQUENCE</scope>
    <source>
        <tissue evidence="1">Shoot tissue taken approximately 20 cm above the soil surface</tissue>
    </source>
</reference>
<proteinExistence type="predicted"/>
<dbReference type="EMBL" id="GBRH01232108">
    <property type="protein sequence ID" value="JAD65787.1"/>
    <property type="molecule type" value="Transcribed_RNA"/>
</dbReference>
<evidence type="ECO:0000313" key="1">
    <source>
        <dbReference type="EMBL" id="JAD65787.1"/>
    </source>
</evidence>
<sequence>MLQHESRSNMLWSFCVFWGLTIQLIMCRYWCRGLWAWG</sequence>
<dbReference type="AlphaFoldDB" id="A0A0A9C2L0"/>
<name>A0A0A9C2L0_ARUDO</name>
<reference evidence="1" key="2">
    <citation type="journal article" date="2015" name="Data Brief">
        <title>Shoot transcriptome of the giant reed, Arundo donax.</title>
        <authorList>
            <person name="Barrero R.A."/>
            <person name="Guerrero F.D."/>
            <person name="Moolhuijzen P."/>
            <person name="Goolsby J.A."/>
            <person name="Tidwell J."/>
            <person name="Bellgard S.E."/>
            <person name="Bellgard M.I."/>
        </authorList>
    </citation>
    <scope>NUCLEOTIDE SEQUENCE</scope>
    <source>
        <tissue evidence="1">Shoot tissue taken approximately 20 cm above the soil surface</tissue>
    </source>
</reference>
<protein>
    <submittedName>
        <fullName evidence="1">Uncharacterized protein</fullName>
    </submittedName>
</protein>
<accession>A0A0A9C2L0</accession>